<keyword evidence="7" id="KW-0677">Repeat</keyword>
<dbReference type="GO" id="GO:0005634">
    <property type="term" value="C:nucleus"/>
    <property type="evidence" value="ECO:0007669"/>
    <property type="project" value="UniProtKB-SubCell"/>
</dbReference>
<feature type="compositionally biased region" description="Polar residues" evidence="17">
    <location>
        <begin position="16"/>
        <end position="29"/>
    </location>
</feature>
<name>G1SE35_RABIT</name>
<dbReference type="GO" id="GO:0000781">
    <property type="term" value="C:chromosome, telomeric region"/>
    <property type="evidence" value="ECO:0007669"/>
    <property type="project" value="UniProtKB-SubCell"/>
</dbReference>
<keyword evidence="10" id="KW-0779">Telomere</keyword>
<keyword evidence="13" id="KW-0804">Transcription</keyword>
<keyword evidence="21" id="KW-1185">Reference proteome</keyword>
<dbReference type="FunFam" id="3.30.160.60:FF:001134">
    <property type="entry name" value="Zinc finger protein 70"/>
    <property type="match status" value="1"/>
</dbReference>
<reference evidence="20" key="2">
    <citation type="submission" date="2025-08" db="UniProtKB">
        <authorList>
            <consortium name="Ensembl"/>
        </authorList>
    </citation>
    <scope>IDENTIFICATION</scope>
    <source>
        <strain evidence="20">Thorbecke</strain>
    </source>
</reference>
<evidence type="ECO:0000256" key="1">
    <source>
        <dbReference type="ARBA" id="ARBA00003767"/>
    </source>
</evidence>
<keyword evidence="8 15" id="KW-0863">Zinc-finger</keyword>
<evidence type="ECO:0000256" key="4">
    <source>
        <dbReference type="ARBA" id="ARBA00006991"/>
    </source>
</evidence>
<evidence type="ECO:0000256" key="5">
    <source>
        <dbReference type="ARBA" id="ARBA00022454"/>
    </source>
</evidence>
<dbReference type="PROSITE" id="PS50804">
    <property type="entry name" value="SCAN_BOX"/>
    <property type="match status" value="1"/>
</dbReference>
<feature type="compositionally biased region" description="Low complexity" evidence="17">
    <location>
        <begin position="422"/>
        <end position="435"/>
    </location>
</feature>
<feature type="region of interest" description="Disordered" evidence="17">
    <location>
        <begin position="408"/>
        <end position="435"/>
    </location>
</feature>
<evidence type="ECO:0000256" key="15">
    <source>
        <dbReference type="PROSITE-ProRule" id="PRU00042"/>
    </source>
</evidence>
<dbReference type="InParanoid" id="G1SE35"/>
<evidence type="ECO:0000256" key="12">
    <source>
        <dbReference type="ARBA" id="ARBA00023125"/>
    </source>
</evidence>
<keyword evidence="5" id="KW-0158">Chromosome</keyword>
<dbReference type="PANTHER" id="PTHR23235:SF142">
    <property type="entry name" value="ZINC FINGER PROTEIN 384"/>
    <property type="match status" value="1"/>
</dbReference>
<dbReference type="FunFam" id="3.30.160.60:FF:001615">
    <property type="entry name" value="Zinc finger and SCAN domain containing 4"/>
    <property type="match status" value="1"/>
</dbReference>
<organism evidence="20 21">
    <name type="scientific">Oryctolagus cuniculus</name>
    <name type="common">Rabbit</name>
    <dbReference type="NCBI Taxonomy" id="9986"/>
    <lineage>
        <taxon>Eukaryota</taxon>
        <taxon>Metazoa</taxon>
        <taxon>Chordata</taxon>
        <taxon>Craniata</taxon>
        <taxon>Vertebrata</taxon>
        <taxon>Euteleostomi</taxon>
        <taxon>Mammalia</taxon>
        <taxon>Eutheria</taxon>
        <taxon>Euarchontoglires</taxon>
        <taxon>Glires</taxon>
        <taxon>Lagomorpha</taxon>
        <taxon>Leporidae</taxon>
        <taxon>Oryctolagus</taxon>
    </lineage>
</organism>
<dbReference type="GO" id="GO:0008270">
    <property type="term" value="F:zinc ion binding"/>
    <property type="evidence" value="ECO:0007669"/>
    <property type="project" value="UniProtKB-KW"/>
</dbReference>
<dbReference type="PROSITE" id="PS50157">
    <property type="entry name" value="ZINC_FINGER_C2H2_2"/>
    <property type="match status" value="4"/>
</dbReference>
<evidence type="ECO:0000256" key="13">
    <source>
        <dbReference type="ARBA" id="ARBA00023163"/>
    </source>
</evidence>
<feature type="region of interest" description="Disordered" evidence="17">
    <location>
        <begin position="182"/>
        <end position="301"/>
    </location>
</feature>
<keyword evidence="11" id="KW-0805">Transcription regulation</keyword>
<protein>
    <recommendedName>
        <fullName evidence="22">Zinc finger and SCAN domain containing 4</fullName>
    </recommendedName>
</protein>
<dbReference type="FunFam" id="3.30.160.60:FF:001779">
    <property type="entry name" value="Zinc finger and SCAN domain containing 4"/>
    <property type="match status" value="1"/>
</dbReference>
<sequence>MALDLTTSLKRKPSRNDLNPDNPELTTTQESAVQMEETSEGSSIVDTFQYNSNASSRQELQRLLESFYSWLQPEKHSKEEMIAQLVFEQFLKSGHARDTSTLKTKWEARDRNLEKLMEDLNDDCTKPPVLVHVYMQGQEALFSENMPLKDVIFYLKRQLSAGTPTADNTRTPLCTRHGTSVATAQEEEDGCNASLKTTQVNDTPTSQSDQIISLVIIQEEDSPSSSEEGCVPLGNTHSSRSSEQGIQGSQEGCLEGPSEQHGPMEVRTGLLPSPDASSPEPAPTNQSSEGNSTSGGHQERSHSASKSYECAECSKVFSYSCQLIAHQRRHRNERPFVCAECHKGFFQNSDLRVHQMIHQTEKPFVCSTCQKPFSHKTNLKAHERIHTGEKPYTCSLCHQSYRQSSTYHRHLRTHQKTALKNAPSTPDASSASSLM</sequence>
<dbReference type="Pfam" id="PF00096">
    <property type="entry name" value="zf-C2H2"/>
    <property type="match status" value="4"/>
</dbReference>
<feature type="region of interest" description="Disordered" evidence="17">
    <location>
        <begin position="1"/>
        <end position="29"/>
    </location>
</feature>
<evidence type="ECO:0000256" key="16">
    <source>
        <dbReference type="PROSITE-ProRule" id="PRU00187"/>
    </source>
</evidence>
<feature type="domain" description="C2H2-type" evidence="18">
    <location>
        <begin position="336"/>
        <end position="363"/>
    </location>
</feature>
<comment type="similarity">
    <text evidence="4">Belongs to the krueppel C2H2-type zinc-finger protein family.</text>
</comment>
<keyword evidence="14 16" id="KW-0539">Nucleus</keyword>
<evidence type="ECO:0000259" key="18">
    <source>
        <dbReference type="PROSITE" id="PS50157"/>
    </source>
</evidence>
<dbReference type="SUPFAM" id="SSF57667">
    <property type="entry name" value="beta-beta-alpha zinc fingers"/>
    <property type="match status" value="2"/>
</dbReference>
<comment type="subcellular location">
    <subcellularLocation>
        <location evidence="3">Chromosome</location>
        <location evidence="3">Telomere</location>
    </subcellularLocation>
    <subcellularLocation>
        <location evidence="2 16">Nucleus</location>
    </subcellularLocation>
</comment>
<dbReference type="OrthoDB" id="9632527at2759"/>
<dbReference type="SMART" id="SM00355">
    <property type="entry name" value="ZnF_C2H2"/>
    <property type="match status" value="4"/>
</dbReference>
<reference evidence="20" key="3">
    <citation type="submission" date="2025-09" db="UniProtKB">
        <authorList>
            <consortium name="Ensembl"/>
        </authorList>
    </citation>
    <scope>IDENTIFICATION</scope>
    <source>
        <strain evidence="20">Thorbecke</strain>
    </source>
</reference>
<keyword evidence="12" id="KW-0238">DNA-binding</keyword>
<evidence type="ECO:0000256" key="8">
    <source>
        <dbReference type="ARBA" id="ARBA00022771"/>
    </source>
</evidence>
<dbReference type="PANTHER" id="PTHR23235">
    <property type="entry name" value="KRUEPPEL-LIKE TRANSCRIPTION FACTOR"/>
    <property type="match status" value="1"/>
</dbReference>
<dbReference type="HOGENOM" id="CLU_002678_49_10_1"/>
<dbReference type="GeneTree" id="ENSGT00390000012244"/>
<dbReference type="SUPFAM" id="SSF47353">
    <property type="entry name" value="Retrovirus capsid dimerization domain-like"/>
    <property type="match status" value="1"/>
</dbReference>
<dbReference type="InterPro" id="IPR013087">
    <property type="entry name" value="Znf_C2H2_type"/>
</dbReference>
<dbReference type="FunCoup" id="G1SE35">
    <property type="interactions" value="32"/>
</dbReference>
<gene>
    <name evidence="20" type="primary">LOC100350207</name>
</gene>
<reference evidence="20 21" key="1">
    <citation type="journal article" date="2011" name="Nature">
        <title>A high-resolution map of human evolutionary constraint using 29 mammals.</title>
        <authorList>
            <person name="Lindblad-Toh K."/>
            <person name="Garber M."/>
            <person name="Zuk O."/>
            <person name="Lin M.F."/>
            <person name="Parker B.J."/>
            <person name="Washietl S."/>
            <person name="Kheradpour P."/>
            <person name="Ernst J."/>
            <person name="Jordan G."/>
            <person name="Mauceli E."/>
            <person name="Ward L.D."/>
            <person name="Lowe C.B."/>
            <person name="Holloway A.K."/>
            <person name="Clamp M."/>
            <person name="Gnerre S."/>
            <person name="Alfoldi J."/>
            <person name="Beal K."/>
            <person name="Chang J."/>
            <person name="Clawson H."/>
            <person name="Cuff J."/>
            <person name="Di Palma F."/>
            <person name="Fitzgerald S."/>
            <person name="Flicek P."/>
            <person name="Guttman M."/>
            <person name="Hubisz M.J."/>
            <person name="Jaffe D.B."/>
            <person name="Jungreis I."/>
            <person name="Kent W.J."/>
            <person name="Kostka D."/>
            <person name="Lara M."/>
            <person name="Martins A.L."/>
            <person name="Massingham T."/>
            <person name="Moltke I."/>
            <person name="Raney B.J."/>
            <person name="Rasmussen M.D."/>
            <person name="Robinson J."/>
            <person name="Stark A."/>
            <person name="Vilella A.J."/>
            <person name="Wen J."/>
            <person name="Xie X."/>
            <person name="Zody M.C."/>
            <person name="Baldwin J."/>
            <person name="Bloom T."/>
            <person name="Chin C.W."/>
            <person name="Heiman D."/>
            <person name="Nicol R."/>
            <person name="Nusbaum C."/>
            <person name="Young S."/>
            <person name="Wilkinson J."/>
            <person name="Worley K.C."/>
            <person name="Kovar C.L."/>
            <person name="Muzny D.M."/>
            <person name="Gibbs R.A."/>
            <person name="Cree A."/>
            <person name="Dihn H.H."/>
            <person name="Fowler G."/>
            <person name="Jhangiani S."/>
            <person name="Joshi V."/>
            <person name="Lee S."/>
            <person name="Lewis L.R."/>
            <person name="Nazareth L.V."/>
            <person name="Okwuonu G."/>
            <person name="Santibanez J."/>
            <person name="Warren W.C."/>
            <person name="Mardis E.R."/>
            <person name="Weinstock G.M."/>
            <person name="Wilson R.K."/>
            <person name="Delehaunty K."/>
            <person name="Dooling D."/>
            <person name="Fronik C."/>
            <person name="Fulton L."/>
            <person name="Fulton B."/>
            <person name="Graves T."/>
            <person name="Minx P."/>
            <person name="Sodergren E."/>
            <person name="Birney E."/>
            <person name="Margulies E.H."/>
            <person name="Herrero J."/>
            <person name="Green E.D."/>
            <person name="Haussler D."/>
            <person name="Siepel A."/>
            <person name="Goldman N."/>
            <person name="Pollard K.S."/>
            <person name="Pedersen J.S."/>
            <person name="Lander E.S."/>
            <person name="Kellis M."/>
        </authorList>
    </citation>
    <scope>NUCLEOTIDE SEQUENCE [LARGE SCALE GENOMIC DNA]</scope>
    <source>
        <strain evidence="21">Thorbecke</strain>
    </source>
</reference>
<dbReference type="AlphaFoldDB" id="G1SE35"/>
<evidence type="ECO:0000313" key="20">
    <source>
        <dbReference type="Ensembl" id="ENSOCUP00000000693.3"/>
    </source>
</evidence>
<feature type="domain" description="SCAN box" evidence="19">
    <location>
        <begin position="48"/>
        <end position="91"/>
    </location>
</feature>
<dbReference type="InterPro" id="IPR038269">
    <property type="entry name" value="SCAN_sf"/>
</dbReference>
<evidence type="ECO:0000256" key="9">
    <source>
        <dbReference type="ARBA" id="ARBA00022833"/>
    </source>
</evidence>
<evidence type="ECO:0008006" key="22">
    <source>
        <dbReference type="Google" id="ProtNLM"/>
    </source>
</evidence>
<evidence type="ECO:0000256" key="7">
    <source>
        <dbReference type="ARBA" id="ARBA00022737"/>
    </source>
</evidence>
<dbReference type="Proteomes" id="UP000001811">
    <property type="component" value="Unplaced"/>
</dbReference>
<evidence type="ECO:0000259" key="19">
    <source>
        <dbReference type="PROSITE" id="PS50804"/>
    </source>
</evidence>
<comment type="function">
    <text evidence="1">May be involved in transcriptional regulation.</text>
</comment>
<accession>G1SE35</accession>
<dbReference type="GO" id="GO:0000981">
    <property type="term" value="F:DNA-binding transcription factor activity, RNA polymerase II-specific"/>
    <property type="evidence" value="ECO:0007669"/>
    <property type="project" value="TreeGrafter"/>
</dbReference>
<dbReference type="eggNOG" id="KOG1721">
    <property type="taxonomic scope" value="Eukaryota"/>
</dbReference>
<dbReference type="Pfam" id="PF02023">
    <property type="entry name" value="SCAN"/>
    <property type="match status" value="1"/>
</dbReference>
<feature type="compositionally biased region" description="Polar residues" evidence="17">
    <location>
        <begin position="194"/>
        <end position="211"/>
    </location>
</feature>
<dbReference type="InterPro" id="IPR036236">
    <property type="entry name" value="Znf_C2H2_sf"/>
</dbReference>
<dbReference type="InterPro" id="IPR003309">
    <property type="entry name" value="SCAN_dom"/>
</dbReference>
<dbReference type="Gene3D" id="3.30.160.60">
    <property type="entry name" value="Classic Zinc Finger"/>
    <property type="match status" value="4"/>
</dbReference>
<feature type="domain" description="C2H2-type" evidence="18">
    <location>
        <begin position="392"/>
        <end position="414"/>
    </location>
</feature>
<evidence type="ECO:0000256" key="11">
    <source>
        <dbReference type="ARBA" id="ARBA00023015"/>
    </source>
</evidence>
<dbReference type="FunFam" id="3.30.160.60:FF:000003">
    <property type="entry name" value="Zinc finger protein 3 homolog"/>
    <property type="match status" value="1"/>
</dbReference>
<feature type="compositionally biased region" description="Basic residues" evidence="17">
    <location>
        <begin position="408"/>
        <end position="417"/>
    </location>
</feature>
<keyword evidence="9" id="KW-0862">Zinc</keyword>
<dbReference type="FunFam" id="1.10.4020.10:FF:000004">
    <property type="entry name" value="Zinc finger and SCAN domain containing 4"/>
    <property type="match status" value="1"/>
</dbReference>
<feature type="compositionally biased region" description="Polar residues" evidence="17">
    <location>
        <begin position="235"/>
        <end position="250"/>
    </location>
</feature>
<feature type="compositionally biased region" description="Polar residues" evidence="17">
    <location>
        <begin position="284"/>
        <end position="296"/>
    </location>
</feature>
<dbReference type="KEGG" id="ocu:100350207"/>
<evidence type="ECO:0000256" key="6">
    <source>
        <dbReference type="ARBA" id="ARBA00022723"/>
    </source>
</evidence>
<dbReference type="PaxDb" id="9986-ENSOCUP00000000693"/>
<feature type="domain" description="C2H2-type" evidence="18">
    <location>
        <begin position="364"/>
        <end position="391"/>
    </location>
</feature>
<evidence type="ECO:0000256" key="3">
    <source>
        <dbReference type="ARBA" id="ARBA00004574"/>
    </source>
</evidence>
<dbReference type="PROSITE" id="PS00028">
    <property type="entry name" value="ZINC_FINGER_C2H2_1"/>
    <property type="match status" value="4"/>
</dbReference>
<dbReference type="SMR" id="G1SE35"/>
<dbReference type="Ensembl" id="ENSOCUT00000000798.3">
    <property type="protein sequence ID" value="ENSOCUP00000000693.3"/>
    <property type="gene ID" value="ENSOCUG00000000799.3"/>
</dbReference>
<evidence type="ECO:0000256" key="17">
    <source>
        <dbReference type="SAM" id="MobiDB-lite"/>
    </source>
</evidence>
<dbReference type="Gene3D" id="1.10.4020.10">
    <property type="entry name" value="DNA breaking-rejoining enzymes"/>
    <property type="match status" value="1"/>
</dbReference>
<proteinExistence type="inferred from homology"/>
<keyword evidence="6" id="KW-0479">Metal-binding</keyword>
<evidence type="ECO:0000256" key="2">
    <source>
        <dbReference type="ARBA" id="ARBA00004123"/>
    </source>
</evidence>
<dbReference type="SMART" id="SM00431">
    <property type="entry name" value="SCAN"/>
    <property type="match status" value="1"/>
</dbReference>
<dbReference type="STRING" id="9986.ENSOCUP00000000693"/>
<evidence type="ECO:0000256" key="10">
    <source>
        <dbReference type="ARBA" id="ARBA00022895"/>
    </source>
</evidence>
<evidence type="ECO:0000313" key="21">
    <source>
        <dbReference type="Proteomes" id="UP000001811"/>
    </source>
</evidence>
<dbReference type="GO" id="GO:0000978">
    <property type="term" value="F:RNA polymerase II cis-regulatory region sequence-specific DNA binding"/>
    <property type="evidence" value="ECO:0007669"/>
    <property type="project" value="TreeGrafter"/>
</dbReference>
<feature type="domain" description="C2H2-type" evidence="18">
    <location>
        <begin position="308"/>
        <end position="335"/>
    </location>
</feature>
<evidence type="ECO:0000256" key="14">
    <source>
        <dbReference type="ARBA" id="ARBA00023242"/>
    </source>
</evidence>